<dbReference type="PANTHER" id="PTHR43201">
    <property type="entry name" value="ACYL-COA SYNTHETASE"/>
    <property type="match status" value="1"/>
</dbReference>
<dbReference type="KEGG" id="cpor:BED41_15085"/>
<gene>
    <name evidence="5" type="ORF">BED41_15085</name>
</gene>
<keyword evidence="6" id="KW-1185">Reference proteome</keyword>
<keyword evidence="2" id="KW-0436">Ligase</keyword>
<dbReference type="InterPro" id="IPR020845">
    <property type="entry name" value="AMP-binding_CS"/>
</dbReference>
<dbReference type="InterPro" id="IPR025110">
    <property type="entry name" value="AMP-bd_C"/>
</dbReference>
<evidence type="ECO:0000313" key="5">
    <source>
        <dbReference type="EMBL" id="ANZ46717.1"/>
    </source>
</evidence>
<dbReference type="STRING" id="1197717.BED41_15085"/>
<reference evidence="5" key="1">
    <citation type="submission" date="2016-08" db="EMBL/GenBank/DDBJ databases">
        <title>Complete genome of Cloacibacillus porcorum.</title>
        <authorList>
            <person name="Looft T."/>
            <person name="Bayles D.O."/>
            <person name="Alt D.P."/>
        </authorList>
    </citation>
    <scope>NUCLEOTIDE SEQUENCE [LARGE SCALE GENOMIC DNA]</scope>
    <source>
        <strain evidence="5">CL-84</strain>
    </source>
</reference>
<evidence type="ECO:0000256" key="1">
    <source>
        <dbReference type="ARBA" id="ARBA00006432"/>
    </source>
</evidence>
<dbReference type="Gene3D" id="3.30.300.30">
    <property type="match status" value="1"/>
</dbReference>
<protein>
    <submittedName>
        <fullName evidence="5">AMP-dependent synthetase</fullName>
    </submittedName>
</protein>
<dbReference type="SUPFAM" id="SSF56801">
    <property type="entry name" value="Acetyl-CoA synthetase-like"/>
    <property type="match status" value="1"/>
</dbReference>
<dbReference type="PROSITE" id="PS00455">
    <property type="entry name" value="AMP_BINDING"/>
    <property type="match status" value="1"/>
</dbReference>
<accession>A0A1B2I9V0</accession>
<proteinExistence type="inferred from homology"/>
<dbReference type="EMBL" id="CP016757">
    <property type="protein sequence ID" value="ANZ46717.1"/>
    <property type="molecule type" value="Genomic_DNA"/>
</dbReference>
<dbReference type="GO" id="GO:0006631">
    <property type="term" value="P:fatty acid metabolic process"/>
    <property type="evidence" value="ECO:0007669"/>
    <property type="project" value="TreeGrafter"/>
</dbReference>
<comment type="similarity">
    <text evidence="1">Belongs to the ATP-dependent AMP-binding enzyme family.</text>
</comment>
<name>A0A1B2I9V0_9BACT</name>
<feature type="domain" description="AMP-dependent synthetase/ligase" evidence="3">
    <location>
        <begin position="13"/>
        <end position="359"/>
    </location>
</feature>
<dbReference type="Pfam" id="PF00501">
    <property type="entry name" value="AMP-binding"/>
    <property type="match status" value="1"/>
</dbReference>
<dbReference type="Gene3D" id="3.40.50.12780">
    <property type="entry name" value="N-terminal domain of ligase-like"/>
    <property type="match status" value="1"/>
</dbReference>
<sequence length="493" mass="54025">MRLSSRLDIIIRDNLNRLPAEPFIWWQKTWWSRGAFLELIEECEERLRASNFKKGQRLALLMPNSPVLLATAVAVWRLGGAVVLIDFRSGYVPLIRQLCHADVFAALTYRGCEDLVPLISEEGIPCSVISLDTLDENIPGRPCAEEGEETAVIFYTSGTTGEPKAVPLTHDNLLDCIEGCVEHIDMLNEDDVFLNALPNSNVFGFLCGALLPLVKATRQAILTSFMPVESSMDAIKNAEVTIVTAVPTMIALMVGAVSRGAAVSSSMRCILSGGDRLPADISKRAAGLLGVPVLQGYGLTEASSVVALPPSINAVKPGSVGTLLSCVEAEIRSDEGEVLPQGREGRLWIRGSSVAKCYFRNPELTAERFADGWFDTCDIARFDEEGYLYLVGRACDVIFVGGFKVYAREVEKTLNEHPLVHEAAVIGVPRSISGEIVKAFVVLKKGERASAKELIEYCKKKLSYYKVPRIIEFVTEMPRSAIGEIVKRKLSKD</sequence>
<evidence type="ECO:0000259" key="4">
    <source>
        <dbReference type="Pfam" id="PF13193"/>
    </source>
</evidence>
<dbReference type="GeneID" id="83059171"/>
<dbReference type="InterPro" id="IPR045851">
    <property type="entry name" value="AMP-bd_C_sf"/>
</dbReference>
<evidence type="ECO:0000256" key="2">
    <source>
        <dbReference type="ARBA" id="ARBA00022598"/>
    </source>
</evidence>
<dbReference type="Proteomes" id="UP000093044">
    <property type="component" value="Chromosome"/>
</dbReference>
<dbReference type="InterPro" id="IPR042099">
    <property type="entry name" value="ANL_N_sf"/>
</dbReference>
<dbReference type="OrthoDB" id="9778383at2"/>
<dbReference type="AlphaFoldDB" id="A0A1B2I9V0"/>
<feature type="domain" description="AMP-binding enzyme C-terminal" evidence="4">
    <location>
        <begin position="409"/>
        <end position="483"/>
    </location>
</feature>
<dbReference type="InterPro" id="IPR000873">
    <property type="entry name" value="AMP-dep_synth/lig_dom"/>
</dbReference>
<dbReference type="PANTHER" id="PTHR43201:SF5">
    <property type="entry name" value="MEDIUM-CHAIN ACYL-COA LIGASE ACSF2, MITOCHONDRIAL"/>
    <property type="match status" value="1"/>
</dbReference>
<dbReference type="Pfam" id="PF13193">
    <property type="entry name" value="AMP-binding_C"/>
    <property type="match status" value="1"/>
</dbReference>
<organism evidence="5 6">
    <name type="scientific">Cloacibacillus porcorum</name>
    <dbReference type="NCBI Taxonomy" id="1197717"/>
    <lineage>
        <taxon>Bacteria</taxon>
        <taxon>Thermotogati</taxon>
        <taxon>Synergistota</taxon>
        <taxon>Synergistia</taxon>
        <taxon>Synergistales</taxon>
        <taxon>Synergistaceae</taxon>
        <taxon>Cloacibacillus</taxon>
    </lineage>
</organism>
<dbReference type="GO" id="GO:0031956">
    <property type="term" value="F:medium-chain fatty acid-CoA ligase activity"/>
    <property type="evidence" value="ECO:0007669"/>
    <property type="project" value="TreeGrafter"/>
</dbReference>
<evidence type="ECO:0000313" key="6">
    <source>
        <dbReference type="Proteomes" id="UP000093044"/>
    </source>
</evidence>
<dbReference type="RefSeq" id="WP_066749367.1">
    <property type="nucleotide sequence ID" value="NZ_CAUFKJ010000006.1"/>
</dbReference>
<evidence type="ECO:0000259" key="3">
    <source>
        <dbReference type="Pfam" id="PF00501"/>
    </source>
</evidence>